<feature type="region of interest" description="Disordered" evidence="1">
    <location>
        <begin position="35"/>
        <end position="81"/>
    </location>
</feature>
<keyword evidence="2" id="KW-0732">Signal</keyword>
<evidence type="ECO:0000313" key="4">
    <source>
        <dbReference type="Proteomes" id="UP000076603"/>
    </source>
</evidence>
<gene>
    <name evidence="3" type="ORF">CLMAG_41500</name>
</gene>
<evidence type="ECO:0008006" key="5">
    <source>
        <dbReference type="Google" id="ProtNLM"/>
    </source>
</evidence>
<keyword evidence="4" id="KW-1185">Reference proteome</keyword>
<reference evidence="3 4" key="1">
    <citation type="submission" date="2016-04" db="EMBL/GenBank/DDBJ databases">
        <title>Genome sequence of Clostridium magnum DSM 2767.</title>
        <authorList>
            <person name="Poehlein A."/>
            <person name="Uhlig R."/>
            <person name="Fischer R."/>
            <person name="Bahl H."/>
            <person name="Daniel R."/>
        </authorList>
    </citation>
    <scope>NUCLEOTIDE SEQUENCE [LARGE SCALE GENOMIC DNA]</scope>
    <source>
        <strain evidence="3 4">DSM 2767</strain>
    </source>
</reference>
<dbReference type="AlphaFoldDB" id="A0A162RU33"/>
<evidence type="ECO:0000313" key="3">
    <source>
        <dbReference type="EMBL" id="KZL90379.1"/>
    </source>
</evidence>
<dbReference type="Proteomes" id="UP000076603">
    <property type="component" value="Unassembled WGS sequence"/>
</dbReference>
<organism evidence="3 4">
    <name type="scientific">Clostridium magnum DSM 2767</name>
    <dbReference type="NCBI Taxonomy" id="1121326"/>
    <lineage>
        <taxon>Bacteria</taxon>
        <taxon>Bacillati</taxon>
        <taxon>Bacillota</taxon>
        <taxon>Clostridia</taxon>
        <taxon>Eubacteriales</taxon>
        <taxon>Clostridiaceae</taxon>
        <taxon>Clostridium</taxon>
    </lineage>
</organism>
<feature type="compositionally biased region" description="Gly residues" evidence="1">
    <location>
        <begin position="43"/>
        <end position="56"/>
    </location>
</feature>
<comment type="caution">
    <text evidence="3">The sequence shown here is derived from an EMBL/GenBank/DDBJ whole genome shotgun (WGS) entry which is preliminary data.</text>
</comment>
<dbReference type="STRING" id="1121326.CLMAG_41500"/>
<feature type="signal peptide" evidence="2">
    <location>
        <begin position="1"/>
        <end position="25"/>
    </location>
</feature>
<sequence length="81" mass="8370">MQKRVCNIFIIVALVICSMSLVSCKAIEAQNITNTGSMPRVNGGAGMNGGPGGNGGPRMNVAPGMNGNTRNNGNFNNTTTR</sequence>
<name>A0A162RU33_9CLOT</name>
<proteinExistence type="predicted"/>
<dbReference type="PATRIC" id="fig|1121326.3.peg.4206"/>
<dbReference type="PROSITE" id="PS51257">
    <property type="entry name" value="PROKAR_LIPOPROTEIN"/>
    <property type="match status" value="1"/>
</dbReference>
<evidence type="ECO:0000256" key="2">
    <source>
        <dbReference type="SAM" id="SignalP"/>
    </source>
</evidence>
<protein>
    <recommendedName>
        <fullName evidence="5">Lipoprotein</fullName>
    </recommendedName>
</protein>
<dbReference type="RefSeq" id="WP_066626593.1">
    <property type="nucleotide sequence ID" value="NZ_FQXL01000008.1"/>
</dbReference>
<feature type="compositionally biased region" description="Low complexity" evidence="1">
    <location>
        <begin position="57"/>
        <end position="81"/>
    </location>
</feature>
<accession>A0A162RU33</accession>
<dbReference type="EMBL" id="LWAE01000005">
    <property type="protein sequence ID" value="KZL90379.1"/>
    <property type="molecule type" value="Genomic_DNA"/>
</dbReference>
<feature type="chain" id="PRO_5038682396" description="Lipoprotein" evidence="2">
    <location>
        <begin position="26"/>
        <end position="81"/>
    </location>
</feature>
<dbReference type="OrthoDB" id="2626354at2"/>
<evidence type="ECO:0000256" key="1">
    <source>
        <dbReference type="SAM" id="MobiDB-lite"/>
    </source>
</evidence>